<dbReference type="EMBL" id="EQ973784">
    <property type="protein sequence ID" value="EEF48119.1"/>
    <property type="molecule type" value="Genomic_DNA"/>
</dbReference>
<dbReference type="InterPro" id="IPR042277">
    <property type="entry name" value="IST1-like"/>
</dbReference>
<dbReference type="eggNOG" id="KOG2027">
    <property type="taxonomic scope" value="Eukaryota"/>
</dbReference>
<feature type="region of interest" description="Disordered" evidence="2">
    <location>
        <begin position="177"/>
        <end position="200"/>
    </location>
</feature>
<keyword evidence="4" id="KW-1185">Reference proteome</keyword>
<dbReference type="KEGG" id="rcu:8265094"/>
<dbReference type="OrthoDB" id="29853at2759"/>
<feature type="region of interest" description="Disordered" evidence="2">
    <location>
        <begin position="332"/>
        <end position="393"/>
    </location>
</feature>
<dbReference type="PANTHER" id="PTHR12161">
    <property type="entry name" value="IST1 FAMILY MEMBER"/>
    <property type="match status" value="1"/>
</dbReference>
<feature type="compositionally biased region" description="Polar residues" evidence="2">
    <location>
        <begin position="895"/>
        <end position="904"/>
    </location>
</feature>
<feature type="region of interest" description="Disordered" evidence="2">
    <location>
        <begin position="534"/>
        <end position="735"/>
    </location>
</feature>
<dbReference type="PANTHER" id="PTHR12161:SF13">
    <property type="entry name" value="REGULATOR OF VPS4 ACTIVITY IN THE MVB PATHWAY PROTEIN"/>
    <property type="match status" value="1"/>
</dbReference>
<dbReference type="OMA" id="MRDEEPR"/>
<dbReference type="AlphaFoldDB" id="B9RKC1"/>
<dbReference type="STRING" id="3988.B9RKC1"/>
<dbReference type="Pfam" id="PF03398">
    <property type="entry name" value="Ist1"/>
    <property type="match status" value="1"/>
</dbReference>
<feature type="compositionally biased region" description="Basic and acidic residues" evidence="2">
    <location>
        <begin position="717"/>
        <end position="726"/>
    </location>
</feature>
<dbReference type="FunCoup" id="B9RKC1">
    <property type="interactions" value="1323"/>
</dbReference>
<reference evidence="4" key="1">
    <citation type="journal article" date="2010" name="Nat. Biotechnol.">
        <title>Draft genome sequence of the oilseed species Ricinus communis.</title>
        <authorList>
            <person name="Chan A.P."/>
            <person name="Crabtree J."/>
            <person name="Zhao Q."/>
            <person name="Lorenzi H."/>
            <person name="Orvis J."/>
            <person name="Puiu D."/>
            <person name="Melake-Berhan A."/>
            <person name="Jones K.M."/>
            <person name="Redman J."/>
            <person name="Chen G."/>
            <person name="Cahoon E.B."/>
            <person name="Gedil M."/>
            <person name="Stanke M."/>
            <person name="Haas B.J."/>
            <person name="Wortman J.R."/>
            <person name="Fraser-Liggett C.M."/>
            <person name="Ravel J."/>
            <person name="Rabinowicz P.D."/>
        </authorList>
    </citation>
    <scope>NUCLEOTIDE SEQUENCE [LARGE SCALE GENOMIC DNA]</scope>
    <source>
        <strain evidence="4">cv. Hale</strain>
    </source>
</reference>
<dbReference type="InterPro" id="IPR005061">
    <property type="entry name" value="Ist1"/>
</dbReference>
<accession>B9RKC1</accession>
<dbReference type="Gene3D" id="1.20.1260.60">
    <property type="entry name" value="Vacuolar protein sorting-associated protein Ist1"/>
    <property type="match status" value="1"/>
</dbReference>
<evidence type="ECO:0000313" key="3">
    <source>
        <dbReference type="EMBL" id="EEF48119.1"/>
    </source>
</evidence>
<dbReference type="GO" id="GO:0008104">
    <property type="term" value="P:intracellular protein localization"/>
    <property type="evidence" value="ECO:0000318"/>
    <property type="project" value="GO_Central"/>
</dbReference>
<feature type="region of interest" description="Disordered" evidence="2">
    <location>
        <begin position="235"/>
        <end position="280"/>
    </location>
</feature>
<feature type="compositionally biased region" description="Polar residues" evidence="2">
    <location>
        <begin position="1095"/>
        <end position="1129"/>
    </location>
</feature>
<evidence type="ECO:0000256" key="2">
    <source>
        <dbReference type="SAM" id="MobiDB-lite"/>
    </source>
</evidence>
<feature type="compositionally biased region" description="Basic and acidic residues" evidence="2">
    <location>
        <begin position="924"/>
        <end position="937"/>
    </location>
</feature>
<evidence type="ECO:0000313" key="4">
    <source>
        <dbReference type="Proteomes" id="UP000008311"/>
    </source>
</evidence>
<gene>
    <name evidence="3" type="ORF">RCOM_1048170</name>
</gene>
<protein>
    <recommendedName>
        <fullName evidence="5">Regulator of Vps4 activity in the MVB pathway protein</fullName>
    </recommendedName>
</protein>
<sequence>MLHKSFKPAKCKTALKLAVSRIKLLKNKRDAQVKQLKRELAQLLESGQDRTARIRVEHVVREEKTLAAYDLIEIYCELIVARLQIIESQKNCPIDLKEAISSVLFASPRCADVPELMDVRKHFTAKYGKEFVSAAVELRPDCGVSRLLVEKLSAKAPDGPMKMKILSAIAEEHNVKWDPASSGEEEMKPPDDLLNGPNTFEQASKMNTQELSNSKGPPNFGTPSRHYEKHDAAIDSYGSNSRSSPHSQTFPSTAADPNKAMPSGTSHPDPRPFGTGSESVEFGHSYVSEQSSFSTGRQGWNMEFKDATTAAQAAAESAELASLAARAAAELSSQGRISRQHSTESIKASAFRSKNGLQNHAQSRLQDEEFGQVPVNNASRKSNSRMHLEQSSEKELDDLASLAERFYILKSSNESSQSASSNYSNSSVIDHPQLDDVQMAHRHSRKTSYELEKNDLFGEVNMKRESSESEVEFASEVDNGLKSENVGYFEEASIRKQSSNGSSHPHSHHNVFSSFSSRKFTEEAVKEPFVFDDGKIQRDSNDTNSYSYPAASFDDSGSDDDELKFDGKGEFNGQDSSSYYFPEGRKPPSYLLASTSAKSPRLSMQESLRNFSSQSPFASDSHSTNVFSESSRSDTIPSQADDLLPVTFDDSDGPSSGSEGELDESKLVANKRTSTFLNDDSSSYPEKTGNVKPHLKGSALAEKENMGSKPSAIDSEVEVHSQRTQEIEVGAQTETDRKYSYGYLHTNQTSGILEKSQSSSNHNENSVSLVNEDVQKYQSLDTLEDRKPVTYSSLESGQELNFGILTGGFRNKGYRHPPYRRNASNSSSVSKHIEEDKYTRIKQPSSSLNIDIVSGAHDQESQGQLVHQKVHKNATFGSPAPYSDASNDESDDELPQQTLASSQEPDIRNIGSEGNKKPGLRSYFDSDKSDSEEDLPKETGTSKSRLGPGFSRRTKTPLSSSEKNSSSKSRVPIKSSVTADSVVEEKSSSVSSYATETQIKPPSQTKNSYYQSSFKQGKSSEQTSSMPVSPYKRSVHEESSSKSYYPKDTRQNHPSQSNSPEYGERSGQLKLAESSKFIPESKRSSREEYPKSSAREQPSNLSPRTGGAESTKTSSSPADPPSRENSINKASHVHPKLPDYDILTAHLLSLRQNRQ</sequence>
<feature type="compositionally biased region" description="Polar residues" evidence="2">
    <location>
        <begin position="355"/>
        <end position="364"/>
    </location>
</feature>
<organism evidence="3 4">
    <name type="scientific">Ricinus communis</name>
    <name type="common">Castor bean</name>
    <dbReference type="NCBI Taxonomy" id="3988"/>
    <lineage>
        <taxon>Eukaryota</taxon>
        <taxon>Viridiplantae</taxon>
        <taxon>Streptophyta</taxon>
        <taxon>Embryophyta</taxon>
        <taxon>Tracheophyta</taxon>
        <taxon>Spermatophyta</taxon>
        <taxon>Magnoliopsida</taxon>
        <taxon>eudicotyledons</taxon>
        <taxon>Gunneridae</taxon>
        <taxon>Pentapetalae</taxon>
        <taxon>rosids</taxon>
        <taxon>fabids</taxon>
        <taxon>Malpighiales</taxon>
        <taxon>Euphorbiaceae</taxon>
        <taxon>Acalyphoideae</taxon>
        <taxon>Acalypheae</taxon>
        <taxon>Ricinus</taxon>
    </lineage>
</organism>
<feature type="compositionally biased region" description="Low complexity" evidence="2">
    <location>
        <begin position="959"/>
        <end position="977"/>
    </location>
</feature>
<evidence type="ECO:0008006" key="5">
    <source>
        <dbReference type="Google" id="ProtNLM"/>
    </source>
</evidence>
<feature type="compositionally biased region" description="Basic and acidic residues" evidence="2">
    <location>
        <begin position="1034"/>
        <end position="1051"/>
    </location>
</feature>
<feature type="compositionally biased region" description="Basic and acidic residues" evidence="2">
    <location>
        <begin position="1079"/>
        <end position="1094"/>
    </location>
</feature>
<dbReference type="GO" id="GO:0015031">
    <property type="term" value="P:protein transport"/>
    <property type="evidence" value="ECO:0007669"/>
    <property type="project" value="InterPro"/>
</dbReference>
<feature type="compositionally biased region" description="Polar residues" evidence="2">
    <location>
        <begin position="993"/>
        <end position="1027"/>
    </location>
</feature>
<dbReference type="Proteomes" id="UP000008311">
    <property type="component" value="Unassembled WGS sequence"/>
</dbReference>
<dbReference type="FunFam" id="1.20.1260.60:FF:000003">
    <property type="entry name" value="IST1-like protein isoform A"/>
    <property type="match status" value="1"/>
</dbReference>
<comment type="similarity">
    <text evidence="1">Belongs to the IST1 family.</text>
</comment>
<evidence type="ECO:0000256" key="1">
    <source>
        <dbReference type="ARBA" id="ARBA00005536"/>
    </source>
</evidence>
<feature type="compositionally biased region" description="Polar residues" evidence="2">
    <location>
        <begin position="671"/>
        <end position="685"/>
    </location>
</feature>
<proteinExistence type="inferred from homology"/>
<feature type="compositionally biased region" description="Polar residues" evidence="2">
    <location>
        <begin position="237"/>
        <end position="252"/>
    </location>
</feature>
<feature type="region of interest" description="Disordered" evidence="2">
    <location>
        <begin position="805"/>
        <end position="1138"/>
    </location>
</feature>
<name>B9RKC1_RICCO</name>
<dbReference type="InParanoid" id="B9RKC1"/>
<feature type="compositionally biased region" description="Polar residues" evidence="2">
    <location>
        <begin position="592"/>
        <end position="638"/>
    </location>
</feature>